<keyword evidence="1" id="KW-0472">Membrane</keyword>
<keyword evidence="1" id="KW-1133">Transmembrane helix</keyword>
<proteinExistence type="predicted"/>
<protein>
    <submittedName>
        <fullName evidence="2">HupE / UreJ protein</fullName>
    </submittedName>
</protein>
<dbReference type="Proteomes" id="UP000239532">
    <property type="component" value="Unassembled WGS sequence"/>
</dbReference>
<feature type="transmembrane region" description="Helical" evidence="1">
    <location>
        <begin position="101"/>
        <end position="126"/>
    </location>
</feature>
<comment type="caution">
    <text evidence="2">The sequence shown here is derived from an EMBL/GenBank/DDBJ whole genome shotgun (WGS) entry which is preliminary data.</text>
</comment>
<dbReference type="Pfam" id="PF13795">
    <property type="entry name" value="HupE_UreJ_2"/>
    <property type="match status" value="1"/>
</dbReference>
<evidence type="ECO:0000313" key="3">
    <source>
        <dbReference type="Proteomes" id="UP000239532"/>
    </source>
</evidence>
<dbReference type="OrthoDB" id="9808870at2"/>
<dbReference type="InterPro" id="IPR032809">
    <property type="entry name" value="Put_HupE_UreJ"/>
</dbReference>
<gene>
    <name evidence="2" type="ORF">BST86_14115</name>
</gene>
<dbReference type="EMBL" id="MQUC01000003">
    <property type="protein sequence ID" value="PRP68144.1"/>
    <property type="molecule type" value="Genomic_DNA"/>
</dbReference>
<sequence length="195" mass="22183">MDNFKFYFLEGFWHVLDLQAYDHILFIILLAVPYLFNGWRKLLLLVTAFTIGHSISLLLVTFGKVSFSSAYIEFLIPVTIAVTALYNIFTAGRRHQNNTPWLTVIIAIFFGLIHGFGFSGAFRMLASGTDDNILLTLTEFALGIEGAQLVIVLIVLILNFIFTGLFRFSKREWAQIISAIIFGIVIPMLIARWIW</sequence>
<feature type="transmembrane region" description="Helical" evidence="1">
    <location>
        <begin position="173"/>
        <end position="194"/>
    </location>
</feature>
<evidence type="ECO:0000313" key="2">
    <source>
        <dbReference type="EMBL" id="PRP68144.1"/>
    </source>
</evidence>
<feature type="transmembrane region" description="Helical" evidence="1">
    <location>
        <begin position="146"/>
        <end position="166"/>
    </location>
</feature>
<dbReference type="AlphaFoldDB" id="A0A2S9WXF1"/>
<accession>A0A2S9WXF1</accession>
<feature type="transmembrane region" description="Helical" evidence="1">
    <location>
        <begin position="20"/>
        <end position="36"/>
    </location>
</feature>
<feature type="transmembrane region" description="Helical" evidence="1">
    <location>
        <begin position="43"/>
        <end position="63"/>
    </location>
</feature>
<name>A0A2S9WXF1_9FLAO</name>
<keyword evidence="1" id="KW-0812">Transmembrane</keyword>
<dbReference type="RefSeq" id="WP_105983822.1">
    <property type="nucleotide sequence ID" value="NZ_MQUC01000003.1"/>
</dbReference>
<keyword evidence="3" id="KW-1185">Reference proteome</keyword>
<evidence type="ECO:0000256" key="1">
    <source>
        <dbReference type="SAM" id="Phobius"/>
    </source>
</evidence>
<organism evidence="2 3">
    <name type="scientific">Nonlabens agnitus</name>
    <dbReference type="NCBI Taxonomy" id="870484"/>
    <lineage>
        <taxon>Bacteria</taxon>
        <taxon>Pseudomonadati</taxon>
        <taxon>Bacteroidota</taxon>
        <taxon>Flavobacteriia</taxon>
        <taxon>Flavobacteriales</taxon>
        <taxon>Flavobacteriaceae</taxon>
        <taxon>Nonlabens</taxon>
    </lineage>
</organism>
<reference evidence="2 3" key="1">
    <citation type="submission" date="2016-11" db="EMBL/GenBank/DDBJ databases">
        <title>Trade-off between light-utilization and light-protection in marine flavobacteria.</title>
        <authorList>
            <person name="Kumagai Y."/>
        </authorList>
    </citation>
    <scope>NUCLEOTIDE SEQUENCE [LARGE SCALE GENOMIC DNA]</scope>
    <source>
        <strain evidence="2 3">JCM 17109</strain>
    </source>
</reference>
<feature type="transmembrane region" description="Helical" evidence="1">
    <location>
        <begin position="69"/>
        <end position="89"/>
    </location>
</feature>